<dbReference type="FunFam" id="3.30.590.10:FF:000011">
    <property type="entry name" value="Glutamine synthetase"/>
    <property type="match status" value="1"/>
</dbReference>
<dbReference type="EC" id="6.3.1.2" evidence="3"/>
<dbReference type="SMART" id="SM01230">
    <property type="entry name" value="Gln-synt_C"/>
    <property type="match status" value="1"/>
</dbReference>
<comment type="subcellular location">
    <subcellularLocation>
        <location evidence="1">Cytoplasm</location>
    </subcellularLocation>
</comment>
<dbReference type="PANTHER" id="PTHR20852:SF57">
    <property type="entry name" value="GLUTAMINE SYNTHETASE 2 CYTOPLASMIC"/>
    <property type="match status" value="1"/>
</dbReference>
<evidence type="ECO:0000256" key="4">
    <source>
        <dbReference type="ARBA" id="ARBA00022490"/>
    </source>
</evidence>
<dbReference type="InterPro" id="IPR014746">
    <property type="entry name" value="Gln_synth/guanido_kin_cat_dom"/>
</dbReference>
<dbReference type="GO" id="GO:0005737">
    <property type="term" value="C:cytoplasm"/>
    <property type="evidence" value="ECO:0007669"/>
    <property type="project" value="UniProtKB-SubCell"/>
</dbReference>
<dbReference type="InterPro" id="IPR036651">
    <property type="entry name" value="Gln_synt_N_sf"/>
</dbReference>
<accession>A0A6C0IYJ8</accession>
<organism evidence="9">
    <name type="scientific">viral metagenome</name>
    <dbReference type="NCBI Taxonomy" id="1070528"/>
    <lineage>
        <taxon>unclassified sequences</taxon>
        <taxon>metagenomes</taxon>
        <taxon>organismal metagenomes</taxon>
    </lineage>
</organism>
<keyword evidence="6" id="KW-0547">Nucleotide-binding</keyword>
<comment type="similarity">
    <text evidence="2">Belongs to the glutamine synthetase family.</text>
</comment>
<feature type="domain" description="GS catalytic" evidence="8">
    <location>
        <begin position="104"/>
        <end position="343"/>
    </location>
</feature>
<proteinExistence type="inferred from homology"/>
<sequence>MLINSEYIWLDSKNNLRSKNKILNIDIELKNNDKKPSDMEIVRSLMNVRLYPNWNCNAKQIGDNVSEIILHPVFVCLDPFKKAPNVFVLCDTYNSDGNPTEYNTRYTASKMFEKNENLKTIFGFEQEFYVMKLGDNFTMLPDTTICKGLPEKGNQYYCSNGSMNAFGRNLVNKAIGLALEAGLSCSGFNSSSGPAQWEIQIGPVQYGISAADHLIILRFILARLSENLDIHFSLLPNPLGDEHSLSYCHTNFSTESMRGSNGYKHIESSVEKLRNTHNKDVQVYGKNNIEIHNNFTSDVTNRNVSVRIPTESKKNNKGYLEDRRPLANCDPYLVCETLLKSVL</sequence>
<dbReference type="GO" id="GO:0005524">
    <property type="term" value="F:ATP binding"/>
    <property type="evidence" value="ECO:0007669"/>
    <property type="project" value="UniProtKB-KW"/>
</dbReference>
<dbReference type="EMBL" id="MN740279">
    <property type="protein sequence ID" value="QHT97525.1"/>
    <property type="molecule type" value="Genomic_DNA"/>
</dbReference>
<dbReference type="InterPro" id="IPR008146">
    <property type="entry name" value="Gln_synth_cat_dom"/>
</dbReference>
<evidence type="ECO:0000256" key="3">
    <source>
        <dbReference type="ARBA" id="ARBA00012937"/>
    </source>
</evidence>
<dbReference type="InterPro" id="IPR050292">
    <property type="entry name" value="Glutamine_Synthetase"/>
</dbReference>
<evidence type="ECO:0000313" key="9">
    <source>
        <dbReference type="EMBL" id="QHT97525.1"/>
    </source>
</evidence>
<keyword evidence="4" id="KW-0963">Cytoplasm</keyword>
<dbReference type="GO" id="GO:0004356">
    <property type="term" value="F:glutamine synthetase activity"/>
    <property type="evidence" value="ECO:0007669"/>
    <property type="project" value="UniProtKB-EC"/>
</dbReference>
<evidence type="ECO:0000256" key="6">
    <source>
        <dbReference type="ARBA" id="ARBA00022741"/>
    </source>
</evidence>
<keyword evidence="7" id="KW-0067">ATP-binding</keyword>
<dbReference type="PROSITE" id="PS51987">
    <property type="entry name" value="GS_CATALYTIC"/>
    <property type="match status" value="1"/>
</dbReference>
<reference evidence="9" key="1">
    <citation type="journal article" date="2020" name="Nature">
        <title>Giant virus diversity and host interactions through global metagenomics.</title>
        <authorList>
            <person name="Schulz F."/>
            <person name="Roux S."/>
            <person name="Paez-Espino D."/>
            <person name="Jungbluth S."/>
            <person name="Walsh D.A."/>
            <person name="Denef V.J."/>
            <person name="McMahon K.D."/>
            <person name="Konstantinidis K.T."/>
            <person name="Eloe-Fadrosh E.A."/>
            <person name="Kyrpides N.C."/>
            <person name="Woyke T."/>
        </authorList>
    </citation>
    <scope>NUCLEOTIDE SEQUENCE</scope>
    <source>
        <strain evidence="9">GVMAG-M-3300025138-11</strain>
    </source>
</reference>
<dbReference type="GO" id="GO:0006542">
    <property type="term" value="P:glutamine biosynthetic process"/>
    <property type="evidence" value="ECO:0007669"/>
    <property type="project" value="InterPro"/>
</dbReference>
<evidence type="ECO:0000256" key="5">
    <source>
        <dbReference type="ARBA" id="ARBA00022598"/>
    </source>
</evidence>
<dbReference type="Gene3D" id="3.30.590.10">
    <property type="entry name" value="Glutamine synthetase/guanido kinase, catalytic domain"/>
    <property type="match status" value="1"/>
</dbReference>
<evidence type="ECO:0000256" key="1">
    <source>
        <dbReference type="ARBA" id="ARBA00004496"/>
    </source>
</evidence>
<name>A0A6C0IYJ8_9ZZZZ</name>
<dbReference type="AlphaFoldDB" id="A0A6C0IYJ8"/>
<dbReference type="Pfam" id="PF00120">
    <property type="entry name" value="Gln-synt_C"/>
    <property type="match status" value="1"/>
</dbReference>
<evidence type="ECO:0000256" key="7">
    <source>
        <dbReference type="ARBA" id="ARBA00022840"/>
    </source>
</evidence>
<evidence type="ECO:0000259" key="8">
    <source>
        <dbReference type="PROSITE" id="PS51987"/>
    </source>
</evidence>
<dbReference type="SUPFAM" id="SSF54368">
    <property type="entry name" value="Glutamine synthetase, N-terminal domain"/>
    <property type="match status" value="1"/>
</dbReference>
<keyword evidence="5" id="KW-0436">Ligase</keyword>
<dbReference type="Gene3D" id="3.10.20.70">
    <property type="entry name" value="Glutamine synthetase, N-terminal domain"/>
    <property type="match status" value="1"/>
</dbReference>
<dbReference type="SUPFAM" id="SSF55931">
    <property type="entry name" value="Glutamine synthetase/guanido kinase"/>
    <property type="match status" value="1"/>
</dbReference>
<protein>
    <recommendedName>
        <fullName evidence="3">glutamine synthetase</fullName>
        <ecNumber evidence="3">6.3.1.2</ecNumber>
    </recommendedName>
</protein>
<evidence type="ECO:0000256" key="2">
    <source>
        <dbReference type="ARBA" id="ARBA00009897"/>
    </source>
</evidence>
<dbReference type="PANTHER" id="PTHR20852">
    <property type="entry name" value="GLUTAMINE SYNTHETASE"/>
    <property type="match status" value="1"/>
</dbReference>